<feature type="compositionally biased region" description="Acidic residues" evidence="1">
    <location>
        <begin position="49"/>
        <end position="94"/>
    </location>
</feature>
<dbReference type="AlphaFoldDB" id="A0A9N8PDI3"/>
<name>A0A9N8PDI3_9PEZI</name>
<protein>
    <submittedName>
        <fullName evidence="2">Uncharacterized protein</fullName>
    </submittedName>
</protein>
<keyword evidence="3" id="KW-1185">Reference proteome</keyword>
<comment type="caution">
    <text evidence="2">The sequence shown here is derived from an EMBL/GenBank/DDBJ whole genome shotgun (WGS) entry which is preliminary data.</text>
</comment>
<feature type="region of interest" description="Disordered" evidence="1">
    <location>
        <begin position="24"/>
        <end position="135"/>
    </location>
</feature>
<feature type="compositionally biased region" description="Basic and acidic residues" evidence="1">
    <location>
        <begin position="110"/>
        <end position="122"/>
    </location>
</feature>
<dbReference type="EMBL" id="CAIJEN010000009">
    <property type="protein sequence ID" value="CAD0090787.1"/>
    <property type="molecule type" value="Genomic_DNA"/>
</dbReference>
<organism evidence="2 3">
    <name type="scientific">Aureobasidium vineae</name>
    <dbReference type="NCBI Taxonomy" id="2773715"/>
    <lineage>
        <taxon>Eukaryota</taxon>
        <taxon>Fungi</taxon>
        <taxon>Dikarya</taxon>
        <taxon>Ascomycota</taxon>
        <taxon>Pezizomycotina</taxon>
        <taxon>Dothideomycetes</taxon>
        <taxon>Dothideomycetidae</taxon>
        <taxon>Dothideales</taxon>
        <taxon>Saccotheciaceae</taxon>
        <taxon>Aureobasidium</taxon>
    </lineage>
</organism>
<proteinExistence type="predicted"/>
<evidence type="ECO:0000313" key="2">
    <source>
        <dbReference type="EMBL" id="CAD0090787.1"/>
    </source>
</evidence>
<accession>A0A9N8PDI3</accession>
<evidence type="ECO:0000256" key="1">
    <source>
        <dbReference type="SAM" id="MobiDB-lite"/>
    </source>
</evidence>
<sequence>MCCTSPYTITLFFLPILSNQPLDIHLANTSPSPSASKKRKTTATTAAPADDDEENDDEEEEIGEDDEEVDPADLDDEDEAADPEDEDAGEDADDTADKSGPAAAAKKAKERTVPGGKDKAEVGDIENAAEKNGGL</sequence>
<evidence type="ECO:0000313" key="3">
    <source>
        <dbReference type="Proteomes" id="UP000716446"/>
    </source>
</evidence>
<gene>
    <name evidence="2" type="ORF">AWRI4619_LOCUS6482</name>
</gene>
<reference evidence="2" key="1">
    <citation type="submission" date="2020-06" db="EMBL/GenBank/DDBJ databases">
        <authorList>
            <person name="Onetto C."/>
        </authorList>
    </citation>
    <scope>NUCLEOTIDE SEQUENCE</scope>
</reference>
<dbReference type="Proteomes" id="UP000716446">
    <property type="component" value="Unassembled WGS sequence"/>
</dbReference>